<dbReference type="Gene3D" id="3.40.50.1820">
    <property type="entry name" value="alpha/beta hydrolase"/>
    <property type="match status" value="1"/>
</dbReference>
<dbReference type="CDD" id="cd00229">
    <property type="entry name" value="SGNH_hydrolase"/>
    <property type="match status" value="1"/>
</dbReference>
<feature type="domain" description="SGNH hydrolase-type esterase" evidence="2">
    <location>
        <begin position="353"/>
        <end position="532"/>
    </location>
</feature>
<dbReference type="EMBL" id="AAXF02000049">
    <property type="protein sequence ID" value="EDO11504.1"/>
    <property type="molecule type" value="Genomic_DNA"/>
</dbReference>
<evidence type="ECO:0000256" key="1">
    <source>
        <dbReference type="SAM" id="SignalP"/>
    </source>
</evidence>
<accession>A0AAN3A7J1</accession>
<dbReference type="PANTHER" id="PTHR30383:SF29">
    <property type="entry name" value="SGNH HYDROLASE-TYPE ESTERASE DOMAIN-CONTAINING PROTEIN"/>
    <property type="match status" value="1"/>
</dbReference>
<reference evidence="4" key="2">
    <citation type="submission" date="2007-04" db="EMBL/GenBank/DDBJ databases">
        <title>Draft genome sequence of Bacteroides ovatus (ATCC 8483).</title>
        <authorList>
            <person name="Sudarsanam P."/>
            <person name="Ley R."/>
            <person name="Guruge J."/>
            <person name="Turnbaugh P.J."/>
            <person name="Mahowald M."/>
            <person name="Liep D."/>
            <person name="Gordon J."/>
        </authorList>
    </citation>
    <scope>NUCLEOTIDE SEQUENCE [LARGE SCALE GENOMIC DNA]</scope>
    <source>
        <strain evidence="4">ATCC 8483 / DSM 1896 / JCM 5824 / BCRC 10623 / CCUG 4943 / NCTC 11153</strain>
    </source>
</reference>
<organism evidence="3 4">
    <name type="scientific">Bacteroides ovatus (strain ATCC 8483 / DSM 1896 / JCM 5824 / BCRC 10623 / CCUG 4943 / NCTC 11153)</name>
    <dbReference type="NCBI Taxonomy" id="411476"/>
    <lineage>
        <taxon>Bacteria</taxon>
        <taxon>Pseudomonadati</taxon>
        <taxon>Bacteroidota</taxon>
        <taxon>Bacteroidia</taxon>
        <taxon>Bacteroidales</taxon>
        <taxon>Bacteroidaceae</taxon>
        <taxon>Bacteroides</taxon>
    </lineage>
</organism>
<reference evidence="3 4" key="1">
    <citation type="submission" date="2007-03" db="EMBL/GenBank/DDBJ databases">
        <authorList>
            <person name="Fulton L."/>
            <person name="Clifton S."/>
            <person name="Fulton B."/>
            <person name="Xu J."/>
            <person name="Minx P."/>
            <person name="Pepin K.H."/>
            <person name="Johnson M."/>
            <person name="Thiruvilangam P."/>
            <person name="Bhonagiri V."/>
            <person name="Nash W.E."/>
            <person name="Mardis E.R."/>
            <person name="Wilson R.K."/>
        </authorList>
    </citation>
    <scope>NUCLEOTIDE SEQUENCE [LARGE SCALE GENOMIC DNA]</scope>
    <source>
        <strain evidence="4">ATCC 8483 / DSM 1896 / JCM 5824 / BCRC 10623 / CCUG 4943 / NCTC 11153</strain>
    </source>
</reference>
<proteinExistence type="predicted"/>
<dbReference type="SUPFAM" id="SSF53474">
    <property type="entry name" value="alpha/beta-Hydrolases"/>
    <property type="match status" value="1"/>
</dbReference>
<dbReference type="SUPFAM" id="SSF52266">
    <property type="entry name" value="SGNH hydrolase"/>
    <property type="match status" value="1"/>
</dbReference>
<dbReference type="InterPro" id="IPR029058">
    <property type="entry name" value="AB_hydrolase_fold"/>
</dbReference>
<dbReference type="AlphaFoldDB" id="A0AAN3A7J1"/>
<sequence length="546" mass="62095">MITMKKIAITLFFCASCFVLLFAQKEPAWDNTSKRKWDPAFQKVEIPSTKDGEVQKAFMYKSTSKVSQPLIVSLHTWSGYYNQTDPLAKEILARDWNYIHPDFRGANRTPSSMGSPLALGDIEDAIQYALKHTNANPEEVHIIGVSGGGFATLAAFMNIEYPVKSFSAWVPISDIEAWYWECVGRGSRYAEDILSVVSLDKKTFNKETAILRSPLRQDFPIEKRKNSRLYIYTGIHDGYKGSVPITHSLNMYNRLVGELKYGSSDMKEIMEKSLSDSDLISPEEMLGLLGKRMNPEYEKNQMLYDRKVHLLRKYENIQLTVFEGRHEQISQALSLLPYNHTVTDLKCNILAIGDSNGQNKGGWVDQLKKMMPESNIVNLSESGRTIGFDNNGRERLNALKNIDAYLDKAQVEKKRYDYIIVCLGTNDSKKMFDSRQREVSENLKVLLAKIKKHKLCRSGKTKFIYVTPPPLRDENVSPKYQDSGKRLARLVPELETMALKQGFDVVNIHQPLLGVLDYYAKDGVHMAEPGQEIVASKILSHILSKR</sequence>
<comment type="caution">
    <text evidence="3">The sequence shown here is derived from an EMBL/GenBank/DDBJ whole genome shotgun (WGS) entry which is preliminary data.</text>
</comment>
<protein>
    <submittedName>
        <fullName evidence="3">GDSL-like protein</fullName>
    </submittedName>
</protein>
<evidence type="ECO:0000259" key="2">
    <source>
        <dbReference type="Pfam" id="PF13472"/>
    </source>
</evidence>
<dbReference type="Proteomes" id="UP000005475">
    <property type="component" value="Unassembled WGS sequence"/>
</dbReference>
<dbReference type="Pfam" id="PF13472">
    <property type="entry name" value="Lipase_GDSL_2"/>
    <property type="match status" value="1"/>
</dbReference>
<dbReference type="Gene3D" id="3.40.50.1110">
    <property type="entry name" value="SGNH hydrolase"/>
    <property type="match status" value="1"/>
</dbReference>
<evidence type="ECO:0000313" key="4">
    <source>
        <dbReference type="Proteomes" id="UP000005475"/>
    </source>
</evidence>
<dbReference type="GO" id="GO:0016788">
    <property type="term" value="F:hydrolase activity, acting on ester bonds"/>
    <property type="evidence" value="ECO:0007669"/>
    <property type="project" value="UniProtKB-ARBA"/>
</dbReference>
<keyword evidence="1" id="KW-0732">Signal</keyword>
<gene>
    <name evidence="3" type="ORF">BACOVA_02713</name>
</gene>
<dbReference type="PANTHER" id="PTHR30383">
    <property type="entry name" value="THIOESTERASE 1/PROTEASE 1/LYSOPHOSPHOLIPASE L1"/>
    <property type="match status" value="1"/>
</dbReference>
<dbReference type="InterPro" id="IPR036514">
    <property type="entry name" value="SGNH_hydro_sf"/>
</dbReference>
<dbReference type="InterPro" id="IPR051532">
    <property type="entry name" value="Ester_Hydrolysis_Enzymes"/>
</dbReference>
<name>A0AAN3A7J1_BACO1</name>
<evidence type="ECO:0000313" key="3">
    <source>
        <dbReference type="EMBL" id="EDO11504.1"/>
    </source>
</evidence>
<dbReference type="InterPro" id="IPR013830">
    <property type="entry name" value="SGNH_hydro"/>
</dbReference>
<feature type="signal peptide" evidence="1">
    <location>
        <begin position="1"/>
        <end position="23"/>
    </location>
</feature>
<feature type="chain" id="PRO_5042980756" evidence="1">
    <location>
        <begin position="24"/>
        <end position="546"/>
    </location>
</feature>